<comment type="caution">
    <text evidence="2">The sequence shown here is derived from an EMBL/GenBank/DDBJ whole genome shotgun (WGS) entry which is preliminary data.</text>
</comment>
<keyword evidence="1" id="KW-0472">Membrane</keyword>
<keyword evidence="1" id="KW-0812">Transmembrane</keyword>
<feature type="transmembrane region" description="Helical" evidence="1">
    <location>
        <begin position="65"/>
        <end position="83"/>
    </location>
</feature>
<feature type="transmembrane region" description="Helical" evidence="1">
    <location>
        <begin position="37"/>
        <end position="56"/>
    </location>
</feature>
<dbReference type="RefSeq" id="WP_191768272.1">
    <property type="nucleotide sequence ID" value="NZ_JACSQS010000001.1"/>
</dbReference>
<evidence type="ECO:0000313" key="2">
    <source>
        <dbReference type="EMBL" id="MBD7952738.1"/>
    </source>
</evidence>
<name>A0A8X8FJ61_9GAMM</name>
<keyword evidence="3" id="KW-1185">Reference proteome</keyword>
<gene>
    <name evidence="2" type="ORF">H9654_00840</name>
</gene>
<reference evidence="2 3" key="1">
    <citation type="submission" date="2020-08" db="EMBL/GenBank/DDBJ databases">
        <title>A Genomic Blueprint of the Chicken Gut Microbiome.</title>
        <authorList>
            <person name="Gilroy R."/>
            <person name="Ravi A."/>
            <person name="Getino M."/>
            <person name="Pursley I."/>
            <person name="Horton D.L."/>
            <person name="Alikhan N.-F."/>
            <person name="Baker D."/>
            <person name="Gharbi K."/>
            <person name="Hall N."/>
            <person name="Watson M."/>
            <person name="Adriaenssens E.M."/>
            <person name="Foster-Nyarko E."/>
            <person name="Jarju S."/>
            <person name="Secka A."/>
            <person name="Antonio M."/>
            <person name="Oren A."/>
            <person name="Chaudhuri R."/>
            <person name="La Ragione R.M."/>
            <person name="Hildebrand F."/>
            <person name="Pallen M.J."/>
        </authorList>
    </citation>
    <scope>NUCLEOTIDE SEQUENCE [LARGE SCALE GENOMIC DNA]</scope>
    <source>
        <strain evidence="2 3">Sa5BUN4</strain>
    </source>
</reference>
<keyword evidence="1" id="KW-1133">Transmembrane helix</keyword>
<accession>A0A8X8FJ61</accession>
<evidence type="ECO:0000313" key="3">
    <source>
        <dbReference type="Proteomes" id="UP000636938"/>
    </source>
</evidence>
<evidence type="ECO:0008006" key="4">
    <source>
        <dbReference type="Google" id="ProtNLM"/>
    </source>
</evidence>
<proteinExistence type="predicted"/>
<dbReference type="AlphaFoldDB" id="A0A8X8FJ61"/>
<evidence type="ECO:0000256" key="1">
    <source>
        <dbReference type="SAM" id="Phobius"/>
    </source>
</evidence>
<dbReference type="EMBL" id="JACSQS010000001">
    <property type="protein sequence ID" value="MBD7952738.1"/>
    <property type="molecule type" value="Genomic_DNA"/>
</dbReference>
<dbReference type="Proteomes" id="UP000636938">
    <property type="component" value="Unassembled WGS sequence"/>
</dbReference>
<sequence length="86" mass="8922">MKALWYISTTISLLCAALVIWLSATQGAGPKMLAAMQLFVLGACAALVCVITAVALQGRRVVPSAVLLLAYAAACVLFVLSLGNVR</sequence>
<organism evidence="2 3">
    <name type="scientific">Stenotrophomonas lacuserhaii</name>
    <dbReference type="NCBI Taxonomy" id="2760084"/>
    <lineage>
        <taxon>Bacteria</taxon>
        <taxon>Pseudomonadati</taxon>
        <taxon>Pseudomonadota</taxon>
        <taxon>Gammaproteobacteria</taxon>
        <taxon>Lysobacterales</taxon>
        <taxon>Lysobacteraceae</taxon>
        <taxon>Stenotrophomonas</taxon>
    </lineage>
</organism>
<protein>
    <recommendedName>
        <fullName evidence="4">Transmembrane protein</fullName>
    </recommendedName>
</protein>